<dbReference type="AlphaFoldDB" id="A0A1U7TFT7"/>
<sequence>MKYIDGVLMFIAGNTSLAKTKLQECLNIRKSLFGEKNMLVGEIMEFLADLLFFPLRDSEKSQRKQVIESYKQVIQIKEIAVSLASSSLVRKQRSVSLSDTLCKLAGQLLTSDSCHPVMIEAVSLLYRSLDLRATYLGSSHTSIHGILHLLREIEWIRSRRCWPQGMSQQYPECSRNGSSSCEHLLLNLNYHSAQGSNTVSAAMCTNAERLQGAKDMDVAPHTRSEKSKCASGRGRKTLKPIICVSAEEKTQWKTQNNVEIWNSPGKEASKKKKDYSSKISSLDKMNGLVKHSRQRILPVEGESVEGEITTNYRHPLLWPLSTDDPWESVSELISEKWLFHSPEHRSTPQKCFLQRRSQI</sequence>
<name>A0A1U7TFT7_CARSF</name>
<protein>
    <submittedName>
        <fullName evidence="2">Tetratricopeptide repeat protein 41</fullName>
    </submittedName>
</protein>
<reference evidence="2" key="1">
    <citation type="submission" date="2025-08" db="UniProtKB">
        <authorList>
            <consortium name="RefSeq"/>
        </authorList>
    </citation>
    <scope>IDENTIFICATION</scope>
</reference>
<accession>A0A1U7TFT7</accession>
<organism evidence="1 2">
    <name type="scientific">Carlito syrichta</name>
    <name type="common">Philippine tarsier</name>
    <name type="synonym">Tarsius syrichta</name>
    <dbReference type="NCBI Taxonomy" id="1868482"/>
    <lineage>
        <taxon>Eukaryota</taxon>
        <taxon>Metazoa</taxon>
        <taxon>Chordata</taxon>
        <taxon>Craniata</taxon>
        <taxon>Vertebrata</taxon>
        <taxon>Euteleostomi</taxon>
        <taxon>Mammalia</taxon>
        <taxon>Eutheria</taxon>
        <taxon>Euarchontoglires</taxon>
        <taxon>Primates</taxon>
        <taxon>Haplorrhini</taxon>
        <taxon>Tarsiiformes</taxon>
        <taxon>Tarsiidae</taxon>
        <taxon>Carlito</taxon>
    </lineage>
</organism>
<dbReference type="OrthoDB" id="2325716at2759"/>
<dbReference type="KEGG" id="csyr:103256590"/>
<gene>
    <name evidence="2" type="primary">LOC103256590</name>
</gene>
<dbReference type="Gene3D" id="1.25.40.10">
    <property type="entry name" value="Tetratricopeptide repeat domain"/>
    <property type="match status" value="1"/>
</dbReference>
<evidence type="ECO:0000313" key="1">
    <source>
        <dbReference type="Proteomes" id="UP000189704"/>
    </source>
</evidence>
<dbReference type="GeneID" id="103256590"/>
<evidence type="ECO:0000313" key="2">
    <source>
        <dbReference type="RefSeq" id="XP_008052616.1"/>
    </source>
</evidence>
<keyword evidence="1" id="KW-1185">Reference proteome</keyword>
<dbReference type="Proteomes" id="UP000189704">
    <property type="component" value="Unplaced"/>
</dbReference>
<proteinExistence type="predicted"/>
<dbReference type="InterPro" id="IPR011990">
    <property type="entry name" value="TPR-like_helical_dom_sf"/>
</dbReference>
<dbReference type="RefSeq" id="XP_008052616.1">
    <property type="nucleotide sequence ID" value="XM_008054425.1"/>
</dbReference>